<feature type="compositionally biased region" description="Low complexity" evidence="12">
    <location>
        <begin position="386"/>
        <end position="396"/>
    </location>
</feature>
<evidence type="ECO:0000256" key="9">
    <source>
        <dbReference type="ARBA" id="ARBA00023163"/>
    </source>
</evidence>
<protein>
    <recommendedName>
        <fullName evidence="4">Histone chaperone RTT106</fullName>
    </recommendedName>
    <alternativeName>
        <fullName evidence="5">Histone chaperone rtt106</fullName>
    </alternativeName>
</protein>
<dbReference type="GO" id="GO:0031491">
    <property type="term" value="F:nucleosome binding"/>
    <property type="evidence" value="ECO:0007669"/>
    <property type="project" value="TreeGrafter"/>
</dbReference>
<evidence type="ECO:0000256" key="7">
    <source>
        <dbReference type="ARBA" id="ARBA00023015"/>
    </source>
</evidence>
<evidence type="ECO:0000256" key="6">
    <source>
        <dbReference type="ARBA" id="ARBA00022454"/>
    </source>
</evidence>
<dbReference type="InterPro" id="IPR040993">
    <property type="entry name" value="Rtt106_N"/>
</dbReference>
<dbReference type="GO" id="GO:0005694">
    <property type="term" value="C:chromosome"/>
    <property type="evidence" value="ECO:0007669"/>
    <property type="project" value="UniProtKB-SubCell"/>
</dbReference>
<comment type="caution">
    <text evidence="14">The sequence shown here is derived from an EMBL/GenBank/DDBJ whole genome shotgun (WGS) entry which is preliminary data.</text>
</comment>
<evidence type="ECO:0000313" key="15">
    <source>
        <dbReference type="Proteomes" id="UP000037122"/>
    </source>
</evidence>
<evidence type="ECO:0000313" key="14">
    <source>
        <dbReference type="EMBL" id="KNE02623.1"/>
    </source>
</evidence>
<evidence type="ECO:0000259" key="13">
    <source>
        <dbReference type="SMART" id="SM01287"/>
    </source>
</evidence>
<evidence type="ECO:0000256" key="12">
    <source>
        <dbReference type="SAM" id="MobiDB-lite"/>
    </source>
</evidence>
<feature type="compositionally biased region" description="Low complexity" evidence="12">
    <location>
        <begin position="52"/>
        <end position="65"/>
    </location>
</feature>
<keyword evidence="8" id="KW-0238">DNA-binding</keyword>
<dbReference type="InterPro" id="IPR050454">
    <property type="entry name" value="RTT106/SSRP1_HistChap/FACT"/>
</dbReference>
<dbReference type="GO" id="GO:0005634">
    <property type="term" value="C:nucleus"/>
    <property type="evidence" value="ECO:0007669"/>
    <property type="project" value="UniProtKB-SubCell"/>
</dbReference>
<dbReference type="InterPro" id="IPR040770">
    <property type="entry name" value="Rtt106_PH"/>
</dbReference>
<dbReference type="InterPro" id="IPR011993">
    <property type="entry name" value="PH-like_dom_sf"/>
</dbReference>
<dbReference type="EMBL" id="LGST01000003">
    <property type="protein sequence ID" value="KNE02623.1"/>
    <property type="molecule type" value="Genomic_DNA"/>
</dbReference>
<evidence type="ECO:0000256" key="2">
    <source>
        <dbReference type="ARBA" id="ARBA00004286"/>
    </source>
</evidence>
<dbReference type="VEuPathDB" id="FungiDB:CJI96_0002836"/>
<feature type="compositionally biased region" description="Basic and acidic residues" evidence="12">
    <location>
        <begin position="373"/>
        <end position="385"/>
    </location>
</feature>
<name>A0A0L0P8D5_CANAR</name>
<dbReference type="Pfam" id="PF18215">
    <property type="entry name" value="Rtt106_N"/>
    <property type="match status" value="1"/>
</dbReference>
<feature type="region of interest" description="Disordered" evidence="12">
    <location>
        <begin position="373"/>
        <end position="461"/>
    </location>
</feature>
<dbReference type="SUPFAM" id="SSF50729">
    <property type="entry name" value="PH domain-like"/>
    <property type="match status" value="1"/>
</dbReference>
<comment type="subcellular location">
    <subcellularLocation>
        <location evidence="2">Chromosome</location>
    </subcellularLocation>
    <subcellularLocation>
        <location evidence="1">Nucleus</location>
    </subcellularLocation>
</comment>
<dbReference type="Gene3D" id="2.30.29.120">
    <property type="match status" value="1"/>
</dbReference>
<evidence type="ECO:0000256" key="10">
    <source>
        <dbReference type="ARBA" id="ARBA00023186"/>
    </source>
</evidence>
<dbReference type="PANTHER" id="PTHR45849:SF3">
    <property type="entry name" value="HISTONE CHAPERONE RTT106"/>
    <property type="match status" value="1"/>
</dbReference>
<dbReference type="VEuPathDB" id="FungiDB:B9J08_002162"/>
<gene>
    <name evidence="14" type="ORF">QG37_00440</name>
</gene>
<dbReference type="GO" id="GO:0003677">
    <property type="term" value="F:DNA binding"/>
    <property type="evidence" value="ECO:0007669"/>
    <property type="project" value="UniProtKB-KW"/>
</dbReference>
<organism evidence="14 15">
    <name type="scientific">Candidozyma auris</name>
    <name type="common">Yeast</name>
    <name type="synonym">Candida auris</name>
    <dbReference type="NCBI Taxonomy" id="498019"/>
    <lineage>
        <taxon>Eukaryota</taxon>
        <taxon>Fungi</taxon>
        <taxon>Dikarya</taxon>
        <taxon>Ascomycota</taxon>
        <taxon>Saccharomycotina</taxon>
        <taxon>Pichiomycetes</taxon>
        <taxon>Metschnikowiaceae</taxon>
        <taxon>Candidozyma</taxon>
    </lineage>
</organism>
<dbReference type="Pfam" id="PF08512">
    <property type="entry name" value="Rttp106-like_middle"/>
    <property type="match status" value="1"/>
</dbReference>
<dbReference type="VEuPathDB" id="FungiDB:CJJ09_003247"/>
<feature type="region of interest" description="Disordered" evidence="12">
    <location>
        <begin position="40"/>
        <end position="66"/>
    </location>
</feature>
<evidence type="ECO:0000256" key="4">
    <source>
        <dbReference type="ARBA" id="ARBA00017355"/>
    </source>
</evidence>
<evidence type="ECO:0000256" key="5">
    <source>
        <dbReference type="ARBA" id="ARBA00018462"/>
    </source>
</evidence>
<keyword evidence="7" id="KW-0805">Transcription regulation</keyword>
<dbReference type="Pfam" id="PF18469">
    <property type="entry name" value="PH_18"/>
    <property type="match status" value="1"/>
</dbReference>
<keyword evidence="10" id="KW-0143">Chaperone</keyword>
<dbReference type="PANTHER" id="PTHR45849">
    <property type="entry name" value="FACT COMPLEX SUBUNIT SSRP1"/>
    <property type="match status" value="1"/>
</dbReference>
<dbReference type="InterPro" id="IPR013719">
    <property type="entry name" value="RTT106/SPT16-like_middle_dom"/>
</dbReference>
<dbReference type="SMART" id="SM01287">
    <property type="entry name" value="Rtt106"/>
    <property type="match status" value="1"/>
</dbReference>
<evidence type="ECO:0000256" key="11">
    <source>
        <dbReference type="ARBA" id="ARBA00023242"/>
    </source>
</evidence>
<evidence type="ECO:0000256" key="8">
    <source>
        <dbReference type="ARBA" id="ARBA00023125"/>
    </source>
</evidence>
<feature type="compositionally biased region" description="Acidic residues" evidence="12">
    <location>
        <begin position="397"/>
        <end position="408"/>
    </location>
</feature>
<proteinExistence type="inferred from homology"/>
<evidence type="ECO:0000256" key="3">
    <source>
        <dbReference type="ARBA" id="ARBA00006159"/>
    </source>
</evidence>
<dbReference type="VEuPathDB" id="FungiDB:QG37_00440"/>
<comment type="similarity">
    <text evidence="3">Belongs to the RTT106 family.</text>
</comment>
<reference evidence="15" key="1">
    <citation type="journal article" date="2015" name="BMC Genomics">
        <title>Draft genome of a commonly misdiagnosed multidrug resistant pathogen Candida auris.</title>
        <authorList>
            <person name="Chatterjee S."/>
            <person name="Alampalli S.V."/>
            <person name="Nageshan R.K."/>
            <person name="Chettiar S.T."/>
            <person name="Joshi S."/>
            <person name="Tatu U.S."/>
        </authorList>
    </citation>
    <scope>NUCLEOTIDE SEQUENCE [LARGE SCALE GENOMIC DNA]</scope>
    <source>
        <strain evidence="15">6684</strain>
    </source>
</reference>
<keyword evidence="9" id="KW-0804">Transcription</keyword>
<sequence length="461" mass="51283">MDSWINTLPADLQAKVNALVTSVPSSRAILDDIHDYLTTTKKRKTPVQRKQPQALAPAAANNDNGPPNPYHVKYTEPVNPQEIIFQLSNLPFTSPVRKKYHLLFHLLIADNVPHPVLSIVNIANKTPELSLTGLKSAVKLCMLAPILGNSTVLSKKDTGMLCLWLQDDAAFDKTKNDPIICNINLDVVKKQLIEDGKIPPHAEHQVTDSDPDNEDAIKPINEQIIFFLQRQFSLCGIELHNFMPLARPSHNTMKVNADTAIAVSTKNDSISDFVAASAYKGSKEGSLLLLNTNSETAFMIFGFKKPILLIEFSKIRDISYKDITRFTFNMLVTIAATLESQDEVIEFSMIDQQSYQDIDDFVRRMKIQDNSFDAKLREKPEDKSENNAVEEAPQVAVEEDSDDEEEDGTYTGGVEEGDEADDSDVAEEFDSAANDSDGDMDEEDDDEDDANEDASEDIGLE</sequence>
<evidence type="ECO:0000256" key="1">
    <source>
        <dbReference type="ARBA" id="ARBA00004123"/>
    </source>
</evidence>
<keyword evidence="11" id="KW-0539">Nucleus</keyword>
<dbReference type="Proteomes" id="UP000037122">
    <property type="component" value="Unassembled WGS sequence"/>
</dbReference>
<accession>A0A0L0P8D5</accession>
<feature type="domain" description="Histone chaperone RTT106/FACT complex subunit SPT16-like middle" evidence="13">
    <location>
        <begin position="273"/>
        <end position="372"/>
    </location>
</feature>
<dbReference type="VEuPathDB" id="FungiDB:CJI97_001619"/>
<dbReference type="GO" id="GO:0042393">
    <property type="term" value="F:histone binding"/>
    <property type="evidence" value="ECO:0007669"/>
    <property type="project" value="TreeGrafter"/>
</dbReference>
<dbReference type="VEuPathDB" id="FungiDB:CJJ07_003855"/>
<feature type="compositionally biased region" description="Acidic residues" evidence="12">
    <location>
        <begin position="415"/>
        <end position="461"/>
    </location>
</feature>
<keyword evidence="6" id="KW-0158">Chromosome</keyword>
<dbReference type="AlphaFoldDB" id="A0A0L0P8D5"/>
<dbReference type="Gene3D" id="2.30.29.30">
    <property type="entry name" value="Pleckstrin-homology domain (PH domain)/Phosphotyrosine-binding domain (PTB)"/>
    <property type="match status" value="1"/>
</dbReference>